<evidence type="ECO:0000256" key="9">
    <source>
        <dbReference type="ARBA" id="ARBA00023136"/>
    </source>
</evidence>
<gene>
    <name evidence="12 13" type="primary">corA</name>
    <name evidence="13" type="ORF">E0W69_016535</name>
</gene>
<dbReference type="Gene3D" id="1.20.58.340">
    <property type="entry name" value="Magnesium transport protein CorA, transmembrane region"/>
    <property type="match status" value="2"/>
</dbReference>
<keyword evidence="6 12" id="KW-0460">Magnesium</keyword>
<keyword evidence="3 12" id="KW-0813">Transport</keyword>
<dbReference type="AlphaFoldDB" id="A0A5P2G680"/>
<keyword evidence="5 12" id="KW-0812">Transmembrane</keyword>
<evidence type="ECO:0000256" key="12">
    <source>
        <dbReference type="RuleBase" id="RU362010"/>
    </source>
</evidence>
<protein>
    <recommendedName>
        <fullName evidence="12">Magnesium transport protein CorA</fullName>
    </recommendedName>
</protein>
<name>A0A5P2G680_9BACT</name>
<dbReference type="InterPro" id="IPR045863">
    <property type="entry name" value="CorA_TM1_TM2"/>
</dbReference>
<dbReference type="GO" id="GO:0015095">
    <property type="term" value="F:magnesium ion transmembrane transporter activity"/>
    <property type="evidence" value="ECO:0007669"/>
    <property type="project" value="UniProtKB-UniRule"/>
</dbReference>
<dbReference type="PANTHER" id="PTHR46494:SF1">
    <property type="entry name" value="CORA FAMILY METAL ION TRANSPORTER (EUROFUNG)"/>
    <property type="match status" value="1"/>
</dbReference>
<dbReference type="GO" id="GO:0015087">
    <property type="term" value="F:cobalt ion transmembrane transporter activity"/>
    <property type="evidence" value="ECO:0007669"/>
    <property type="project" value="UniProtKB-UniRule"/>
</dbReference>
<evidence type="ECO:0000256" key="8">
    <source>
        <dbReference type="ARBA" id="ARBA00023065"/>
    </source>
</evidence>
<dbReference type="SUPFAM" id="SSF144083">
    <property type="entry name" value="Magnesium transport protein CorA, transmembrane region"/>
    <property type="match status" value="1"/>
</dbReference>
<evidence type="ECO:0000313" key="14">
    <source>
        <dbReference type="Proteomes" id="UP000292424"/>
    </source>
</evidence>
<evidence type="ECO:0000256" key="11">
    <source>
        <dbReference type="ARBA" id="ARBA00045497"/>
    </source>
</evidence>
<accession>A0A5P2G680</accession>
<proteinExistence type="inferred from homology"/>
<reference evidence="13 14" key="1">
    <citation type="submission" date="2019-09" db="EMBL/GenBank/DDBJ databases">
        <title>Complete genome sequence of Arachidicoccus sp. B3-10 isolated from apple orchard soil.</title>
        <authorList>
            <person name="Kim H.S."/>
            <person name="Han K.-I."/>
            <person name="Suh M.K."/>
            <person name="Lee K.C."/>
            <person name="Eom M.K."/>
            <person name="Kim J.-S."/>
            <person name="Kang S.W."/>
            <person name="Sin Y."/>
            <person name="Lee J.-S."/>
        </authorList>
    </citation>
    <scope>NUCLEOTIDE SEQUENCE [LARGE SCALE GENOMIC DNA]</scope>
    <source>
        <strain evidence="13 14">B3-10</strain>
    </source>
</reference>
<evidence type="ECO:0000256" key="5">
    <source>
        <dbReference type="ARBA" id="ARBA00022692"/>
    </source>
</evidence>
<dbReference type="InterPro" id="IPR004488">
    <property type="entry name" value="Mg/Co-transport_prot_CorA"/>
</dbReference>
<dbReference type="Pfam" id="PF01544">
    <property type="entry name" value="CorA"/>
    <property type="match status" value="1"/>
</dbReference>
<dbReference type="NCBIfam" id="TIGR00383">
    <property type="entry name" value="corA"/>
    <property type="match status" value="1"/>
</dbReference>
<comment type="similarity">
    <text evidence="2 12">Belongs to the CorA metal ion transporter (MIT) (TC 1.A.35) family.</text>
</comment>
<keyword evidence="7 12" id="KW-1133">Transmembrane helix</keyword>
<comment type="subcellular location">
    <subcellularLocation>
        <location evidence="1">Cell membrane</location>
        <topology evidence="1">Multi-pass membrane protein</topology>
    </subcellularLocation>
    <subcellularLocation>
        <location evidence="12">Membrane</location>
        <topology evidence="12">Multi-pass membrane protein</topology>
    </subcellularLocation>
</comment>
<evidence type="ECO:0000313" key="13">
    <source>
        <dbReference type="EMBL" id="QES90188.1"/>
    </source>
</evidence>
<evidence type="ECO:0000256" key="3">
    <source>
        <dbReference type="ARBA" id="ARBA00022448"/>
    </source>
</evidence>
<comment type="catalytic activity">
    <reaction evidence="10">
        <text>Mg(2+)(in) = Mg(2+)(out)</text>
        <dbReference type="Rhea" id="RHEA:29827"/>
        <dbReference type="ChEBI" id="CHEBI:18420"/>
    </reaction>
</comment>
<evidence type="ECO:0000256" key="4">
    <source>
        <dbReference type="ARBA" id="ARBA00022475"/>
    </source>
</evidence>
<keyword evidence="14" id="KW-1185">Reference proteome</keyword>
<dbReference type="OrthoDB" id="9803416at2"/>
<dbReference type="GO" id="GO:0000287">
    <property type="term" value="F:magnesium ion binding"/>
    <property type="evidence" value="ECO:0007669"/>
    <property type="project" value="TreeGrafter"/>
</dbReference>
<feature type="transmembrane region" description="Helical" evidence="12">
    <location>
        <begin position="305"/>
        <end position="323"/>
    </location>
</feature>
<dbReference type="FunFam" id="1.20.58.340:FF:000004">
    <property type="entry name" value="Magnesium transport protein CorA"/>
    <property type="match status" value="1"/>
</dbReference>
<dbReference type="RefSeq" id="WP_131331144.1">
    <property type="nucleotide sequence ID" value="NZ_CP044016.1"/>
</dbReference>
<evidence type="ECO:0000256" key="1">
    <source>
        <dbReference type="ARBA" id="ARBA00004651"/>
    </source>
</evidence>
<keyword evidence="4 12" id="KW-1003">Cell membrane</keyword>
<dbReference type="Proteomes" id="UP000292424">
    <property type="component" value="Chromosome"/>
</dbReference>
<dbReference type="InterPro" id="IPR002523">
    <property type="entry name" value="MgTranspt_CorA/ZnTranspt_ZntB"/>
</dbReference>
<dbReference type="CDD" id="cd12828">
    <property type="entry name" value="TmCorA-like_1"/>
    <property type="match status" value="1"/>
</dbReference>
<dbReference type="GO" id="GO:0050897">
    <property type="term" value="F:cobalt ion binding"/>
    <property type="evidence" value="ECO:0007669"/>
    <property type="project" value="TreeGrafter"/>
</dbReference>
<evidence type="ECO:0000256" key="2">
    <source>
        <dbReference type="ARBA" id="ARBA00009765"/>
    </source>
</evidence>
<evidence type="ECO:0000256" key="10">
    <source>
        <dbReference type="ARBA" id="ARBA00034269"/>
    </source>
</evidence>
<dbReference type="InterPro" id="IPR045861">
    <property type="entry name" value="CorA_cytoplasmic_dom"/>
</dbReference>
<evidence type="ECO:0000256" key="7">
    <source>
        <dbReference type="ARBA" id="ARBA00022989"/>
    </source>
</evidence>
<dbReference type="PANTHER" id="PTHR46494">
    <property type="entry name" value="CORA FAMILY METAL ION TRANSPORTER (EUROFUNG)"/>
    <property type="match status" value="1"/>
</dbReference>
<dbReference type="KEGG" id="arac:E0W69_016535"/>
<dbReference type="SUPFAM" id="SSF143865">
    <property type="entry name" value="CorA soluble domain-like"/>
    <property type="match status" value="1"/>
</dbReference>
<keyword evidence="9 12" id="KW-0472">Membrane</keyword>
<feature type="transmembrane region" description="Helical" evidence="12">
    <location>
        <begin position="271"/>
        <end position="293"/>
    </location>
</feature>
<organism evidence="13 14">
    <name type="scientific">Rhizosphaericola mali</name>
    <dbReference type="NCBI Taxonomy" id="2545455"/>
    <lineage>
        <taxon>Bacteria</taxon>
        <taxon>Pseudomonadati</taxon>
        <taxon>Bacteroidota</taxon>
        <taxon>Chitinophagia</taxon>
        <taxon>Chitinophagales</taxon>
        <taxon>Chitinophagaceae</taxon>
        <taxon>Rhizosphaericola</taxon>
    </lineage>
</organism>
<comment type="function">
    <text evidence="11">Mediates influx of magnesium ions. Alternates between open and closed states. Activated by low cytoplasmic Mg(2+) levels. Inactive when cytoplasmic Mg(2+) levels are high.</text>
</comment>
<dbReference type="EMBL" id="CP044016">
    <property type="protein sequence ID" value="QES90188.1"/>
    <property type="molecule type" value="Genomic_DNA"/>
</dbReference>
<dbReference type="GO" id="GO:0005886">
    <property type="term" value="C:plasma membrane"/>
    <property type="evidence" value="ECO:0007669"/>
    <property type="project" value="UniProtKB-SubCell"/>
</dbReference>
<dbReference type="Gene3D" id="3.30.460.20">
    <property type="entry name" value="CorA soluble domain-like"/>
    <property type="match status" value="1"/>
</dbReference>
<evidence type="ECO:0000256" key="6">
    <source>
        <dbReference type="ARBA" id="ARBA00022842"/>
    </source>
</evidence>
<keyword evidence="8 12" id="KW-0406">Ion transport</keyword>
<sequence length="329" mass="38688">MQIQNINILDYNETEVHEYVPTEINECFPFRDNANVTWINVSKLDKDVVHALCLHYNIHYLLELDILSKGQRPKIDEQDNIIFCLLNMLRIDQQDNSVNKEQVSIVLGPGFIITFQEEPNFDAFESIRKEIRADKSRIRLKGADFLCYALLDAIVDDYQDIIDDFGDRIETEEDALVLSKDFNFSIKEVTRLRKDLMLLRRNILPVRELVNNFLKTNNPLIDKKTERYFKDVYDHILQAQDIMESYHDSMSNLHDLYLNKSSLKMNESMNVMAIVTCLLAPATVIGGIFGMNFDHIPFLHDYNSFWVILTILFIVFLLMLVYFRKKKWI</sequence>